<dbReference type="PANTHER" id="PTHR10285">
    <property type="entry name" value="URIDINE KINASE"/>
    <property type="match status" value="1"/>
</dbReference>
<dbReference type="OrthoDB" id="1550976at2"/>
<sequence>MTHQVPTLTFPQACERLQTFLARSARTLLGIIGPPGAGKSTLSARLQALHSRQSQIVPMDGYHLANIELARLGRAGRKGAPDTFDGHGFRSLLERLRRQRDDEIIYAPEFRRAIEEPIAGAIPIFPQARLIIAEGNYLALDQGDWRPVAPLLDELWYVQVDPAVRWQRLLARHMQFGRSLQDAEDWMKNTDEPNARLIESTLPRVHFKVTQE</sequence>
<evidence type="ECO:0000259" key="1">
    <source>
        <dbReference type="SMART" id="SM00382"/>
    </source>
</evidence>
<reference evidence="3" key="1">
    <citation type="submission" date="2006-12" db="EMBL/GenBank/DDBJ databases">
        <title>Complete sequence of chromosome 1 of Verminephrobacter eiseniae EF01-2.</title>
        <authorList>
            <person name="Copeland A."/>
            <person name="Lucas S."/>
            <person name="Lapidus A."/>
            <person name="Barry K."/>
            <person name="Detter J.C."/>
            <person name="Glavina del Rio T."/>
            <person name="Dalin E."/>
            <person name="Tice H."/>
            <person name="Pitluck S."/>
            <person name="Chertkov O."/>
            <person name="Brettin T."/>
            <person name="Bruce D."/>
            <person name="Han C."/>
            <person name="Tapia R."/>
            <person name="Gilna P."/>
            <person name="Schmutz J."/>
            <person name="Larimer F."/>
            <person name="Land M."/>
            <person name="Hauser L."/>
            <person name="Kyrpides N."/>
            <person name="Kim E."/>
            <person name="Stahl D."/>
            <person name="Richardson P."/>
        </authorList>
    </citation>
    <scope>NUCLEOTIDE SEQUENCE [LARGE SCALE GENOMIC DNA]</scope>
    <source>
        <strain evidence="3">EF01-2</strain>
    </source>
</reference>
<dbReference type="Proteomes" id="UP000000374">
    <property type="component" value="Chromosome"/>
</dbReference>
<dbReference type="STRING" id="391735.Veis_3270"/>
<protein>
    <recommendedName>
        <fullName evidence="1">AAA+ ATPase domain-containing protein</fullName>
    </recommendedName>
</protein>
<dbReference type="SMART" id="SM00382">
    <property type="entry name" value="AAA"/>
    <property type="match status" value="1"/>
</dbReference>
<dbReference type="InterPro" id="IPR027417">
    <property type="entry name" value="P-loop_NTPase"/>
</dbReference>
<dbReference type="RefSeq" id="WP_011810992.1">
    <property type="nucleotide sequence ID" value="NC_008786.1"/>
</dbReference>
<dbReference type="HOGENOM" id="CLU_067202_2_1_4"/>
<accession>A1WMZ3</accession>
<dbReference type="AlphaFoldDB" id="A1WMZ3"/>
<dbReference type="Gene3D" id="3.40.50.300">
    <property type="entry name" value="P-loop containing nucleotide triphosphate hydrolases"/>
    <property type="match status" value="1"/>
</dbReference>
<dbReference type="GeneID" id="76461718"/>
<evidence type="ECO:0000313" key="3">
    <source>
        <dbReference type="Proteomes" id="UP000000374"/>
    </source>
</evidence>
<feature type="domain" description="AAA+ ATPase" evidence="1">
    <location>
        <begin position="25"/>
        <end position="162"/>
    </location>
</feature>
<dbReference type="EMBL" id="CP000542">
    <property type="protein sequence ID" value="ABM59000.1"/>
    <property type="molecule type" value="Genomic_DNA"/>
</dbReference>
<name>A1WMZ3_VEREI</name>
<keyword evidence="3" id="KW-1185">Reference proteome</keyword>
<organism evidence="2 3">
    <name type="scientific">Verminephrobacter eiseniae (strain EF01-2)</name>
    <dbReference type="NCBI Taxonomy" id="391735"/>
    <lineage>
        <taxon>Bacteria</taxon>
        <taxon>Pseudomonadati</taxon>
        <taxon>Pseudomonadota</taxon>
        <taxon>Betaproteobacteria</taxon>
        <taxon>Burkholderiales</taxon>
        <taxon>Comamonadaceae</taxon>
        <taxon>Verminephrobacter</taxon>
    </lineage>
</organism>
<gene>
    <name evidence="2" type="ordered locus">Veis_3270</name>
</gene>
<dbReference type="InterPro" id="IPR003593">
    <property type="entry name" value="AAA+_ATPase"/>
</dbReference>
<evidence type="ECO:0000313" key="2">
    <source>
        <dbReference type="EMBL" id="ABM59000.1"/>
    </source>
</evidence>
<dbReference type="eggNOG" id="COG0572">
    <property type="taxonomic scope" value="Bacteria"/>
</dbReference>
<dbReference type="NCBIfam" id="NF006743">
    <property type="entry name" value="PRK09270.1-2"/>
    <property type="match status" value="1"/>
</dbReference>
<dbReference type="KEGG" id="vei:Veis_3270"/>
<dbReference type="SUPFAM" id="SSF52540">
    <property type="entry name" value="P-loop containing nucleoside triphosphate hydrolases"/>
    <property type="match status" value="1"/>
</dbReference>
<proteinExistence type="predicted"/>